<dbReference type="KEGG" id="psco:LY89DRAFT_691610"/>
<dbReference type="Proteomes" id="UP000070700">
    <property type="component" value="Unassembled WGS sequence"/>
</dbReference>
<reference evidence="2 3" key="1">
    <citation type="submission" date="2015-10" db="EMBL/GenBank/DDBJ databases">
        <title>Full genome of DAOMC 229536 Phialocephala scopiformis, a fungal endophyte of spruce producing the potent anti-insectan compound rugulosin.</title>
        <authorList>
            <consortium name="DOE Joint Genome Institute"/>
            <person name="Walker A.K."/>
            <person name="Frasz S.L."/>
            <person name="Seifert K.A."/>
            <person name="Miller J.D."/>
            <person name="Mondo S.J."/>
            <person name="Labutti K."/>
            <person name="Lipzen A."/>
            <person name="Dockter R."/>
            <person name="Kennedy M."/>
            <person name="Grigoriev I.V."/>
            <person name="Spatafora J.W."/>
        </authorList>
    </citation>
    <scope>NUCLEOTIDE SEQUENCE [LARGE SCALE GENOMIC DNA]</scope>
    <source>
        <strain evidence="2 3">CBS 120377</strain>
    </source>
</reference>
<gene>
    <name evidence="2" type="ORF">LY89DRAFT_691610</name>
</gene>
<keyword evidence="3" id="KW-1185">Reference proteome</keyword>
<dbReference type="RefSeq" id="XP_018061870.1">
    <property type="nucleotide sequence ID" value="XM_018216370.1"/>
</dbReference>
<feature type="region of interest" description="Disordered" evidence="1">
    <location>
        <begin position="49"/>
        <end position="69"/>
    </location>
</feature>
<dbReference type="EMBL" id="KQ947439">
    <property type="protein sequence ID" value="KUJ07515.1"/>
    <property type="molecule type" value="Genomic_DNA"/>
</dbReference>
<name>A0A132B532_MOLSC</name>
<evidence type="ECO:0000256" key="1">
    <source>
        <dbReference type="SAM" id="MobiDB-lite"/>
    </source>
</evidence>
<sequence length="69" mass="7731">MKEQRRNIGIVWCRWIVCRGAQSHHGTVMLSDATLANGSLIALIAGSHEAGGAAERQEKQTRDERHQRH</sequence>
<protein>
    <submittedName>
        <fullName evidence="2">Uncharacterized protein</fullName>
    </submittedName>
</protein>
<accession>A0A132B532</accession>
<proteinExistence type="predicted"/>
<dbReference type="GeneID" id="28826096"/>
<evidence type="ECO:0000313" key="2">
    <source>
        <dbReference type="EMBL" id="KUJ07515.1"/>
    </source>
</evidence>
<evidence type="ECO:0000313" key="3">
    <source>
        <dbReference type="Proteomes" id="UP000070700"/>
    </source>
</evidence>
<feature type="compositionally biased region" description="Basic and acidic residues" evidence="1">
    <location>
        <begin position="55"/>
        <end position="69"/>
    </location>
</feature>
<dbReference type="AlphaFoldDB" id="A0A132B532"/>
<dbReference type="InParanoid" id="A0A132B532"/>
<organism evidence="2 3">
    <name type="scientific">Mollisia scopiformis</name>
    <name type="common">Conifer needle endophyte fungus</name>
    <name type="synonym">Phialocephala scopiformis</name>
    <dbReference type="NCBI Taxonomy" id="149040"/>
    <lineage>
        <taxon>Eukaryota</taxon>
        <taxon>Fungi</taxon>
        <taxon>Dikarya</taxon>
        <taxon>Ascomycota</taxon>
        <taxon>Pezizomycotina</taxon>
        <taxon>Leotiomycetes</taxon>
        <taxon>Helotiales</taxon>
        <taxon>Mollisiaceae</taxon>
        <taxon>Mollisia</taxon>
    </lineage>
</organism>